<dbReference type="InParanoid" id="A0A084R087"/>
<dbReference type="OrthoDB" id="5132222at2759"/>
<dbReference type="GO" id="GO:0004252">
    <property type="term" value="F:serine-type endopeptidase activity"/>
    <property type="evidence" value="ECO:0007669"/>
    <property type="project" value="InterPro"/>
</dbReference>
<proteinExistence type="predicted"/>
<dbReference type="InterPro" id="IPR036852">
    <property type="entry name" value="Peptidase_S8/S53_dom_sf"/>
</dbReference>
<dbReference type="GO" id="GO:0006508">
    <property type="term" value="P:proteolysis"/>
    <property type="evidence" value="ECO:0007669"/>
    <property type="project" value="InterPro"/>
</dbReference>
<gene>
    <name evidence="1" type="ORF">S40285_04060</name>
</gene>
<dbReference type="HOGENOM" id="CLU_433586_0_0_1"/>
<dbReference type="SUPFAM" id="SSF52743">
    <property type="entry name" value="Subtilisin-like"/>
    <property type="match status" value="1"/>
</dbReference>
<organism evidence="1 2">
    <name type="scientific">Stachybotrys chlorohalonatus (strain IBT 40285)</name>
    <dbReference type="NCBI Taxonomy" id="1283841"/>
    <lineage>
        <taxon>Eukaryota</taxon>
        <taxon>Fungi</taxon>
        <taxon>Dikarya</taxon>
        <taxon>Ascomycota</taxon>
        <taxon>Pezizomycotina</taxon>
        <taxon>Sordariomycetes</taxon>
        <taxon>Hypocreomycetidae</taxon>
        <taxon>Hypocreales</taxon>
        <taxon>Stachybotryaceae</taxon>
        <taxon>Stachybotrys</taxon>
    </lineage>
</organism>
<sequence length="631" mass="69528">MTLTTVLRGFKVSVAVLHAFLAANGLDETFGYPPLDPDASAISALLRTKMGTSGSNAWVVIPQREVYNRSTVAYIAYRWIKVFAQREILLDEDLPEEAPAEFNALREEVSSFAKDSEGSTDGKYTKMLKMGLFVVFTGNLSWLPQELQERNQFAYWPAACEEKVPDEDPVDTQAHGAHIAGITREKGNEKEVFPHRTIQRYEWSVQRSINVALEATLYSYKVFGSVSTDVQTIFEAFIRAHADGVGKANSSKAMIPNAADRAIVETVLAGGKVTADSSLGPDTNYIGIYNSLGATPSTFTSCGSTFDLAISLKSLRPAATTARPAALAWRLHTSPASLPCILTSAAAGASTGLTSLDGDGDVECRSAVQDAAEFETKFTNASETDYAPRVKDFVELILFKIRPDVSLLSGRVVLRPGQTLKFNFREPTGLNASRLPANSGKVLISGSNDDELSAPYFGVAANPKRDIPDLWFRQSGYPQITSARNNTFLVDKSTFTFNLSATVQDFPKLHSVFRFGTRDYREREWVYPPVPGQNKFVGSAPSFDYMEHFTPSNPIVDPDMHDLDNTWSFPSHNLPRDVPVQPWWLGELADGTQIKPGKYVFRVAALAPFGNPHAADNWHIWLTREIEIVSE</sequence>
<dbReference type="STRING" id="1283841.A0A084R087"/>
<reference evidence="1 2" key="1">
    <citation type="journal article" date="2014" name="BMC Genomics">
        <title>Comparative genome sequencing reveals chemotype-specific gene clusters in the toxigenic black mold Stachybotrys.</title>
        <authorList>
            <person name="Semeiks J."/>
            <person name="Borek D."/>
            <person name="Otwinowski Z."/>
            <person name="Grishin N.V."/>
        </authorList>
    </citation>
    <scope>NUCLEOTIDE SEQUENCE [LARGE SCALE GENOMIC DNA]</scope>
    <source>
        <strain evidence="1 2">IBT 40285</strain>
    </source>
</reference>
<dbReference type="Proteomes" id="UP000028524">
    <property type="component" value="Unassembled WGS sequence"/>
</dbReference>
<accession>A0A084R087</accession>
<protein>
    <submittedName>
        <fullName evidence="1">Uncharacterized protein</fullName>
    </submittedName>
</protein>
<keyword evidence="2" id="KW-1185">Reference proteome</keyword>
<dbReference type="Gene3D" id="3.40.50.200">
    <property type="entry name" value="Peptidase S8/S53 domain"/>
    <property type="match status" value="1"/>
</dbReference>
<name>A0A084R087_STAC4</name>
<dbReference type="EMBL" id="KL659387">
    <property type="protein sequence ID" value="KFA69622.1"/>
    <property type="molecule type" value="Genomic_DNA"/>
</dbReference>
<dbReference type="AlphaFoldDB" id="A0A084R087"/>
<evidence type="ECO:0000313" key="1">
    <source>
        <dbReference type="EMBL" id="KFA69622.1"/>
    </source>
</evidence>
<evidence type="ECO:0000313" key="2">
    <source>
        <dbReference type="Proteomes" id="UP000028524"/>
    </source>
</evidence>